<dbReference type="SMART" id="SM00054">
    <property type="entry name" value="EFh"/>
    <property type="match status" value="2"/>
</dbReference>
<dbReference type="InterPro" id="IPR002048">
    <property type="entry name" value="EF_hand_dom"/>
</dbReference>
<feature type="domain" description="EF-hand" evidence="3">
    <location>
        <begin position="339"/>
        <end position="374"/>
    </location>
</feature>
<feature type="region of interest" description="Disordered" evidence="2">
    <location>
        <begin position="670"/>
        <end position="740"/>
    </location>
</feature>
<name>A0A250X8A7_9CHLO</name>
<evidence type="ECO:0000313" key="5">
    <source>
        <dbReference type="Proteomes" id="UP000232323"/>
    </source>
</evidence>
<accession>A0A250X8A7</accession>
<feature type="compositionally biased region" description="Low complexity" evidence="2">
    <location>
        <begin position="957"/>
        <end position="971"/>
    </location>
</feature>
<feature type="region of interest" description="Disordered" evidence="2">
    <location>
        <begin position="928"/>
        <end position="986"/>
    </location>
</feature>
<feature type="region of interest" description="Disordered" evidence="2">
    <location>
        <begin position="765"/>
        <end position="867"/>
    </location>
</feature>
<gene>
    <name evidence="4" type="ORF">CEUSTIGMA_g6599.t1</name>
</gene>
<evidence type="ECO:0000256" key="1">
    <source>
        <dbReference type="ARBA" id="ARBA00022837"/>
    </source>
</evidence>
<protein>
    <recommendedName>
        <fullName evidence="3">EF-hand domain-containing protein</fullName>
    </recommendedName>
</protein>
<comment type="caution">
    <text evidence="4">The sequence shown here is derived from an EMBL/GenBank/DDBJ whole genome shotgun (WGS) entry which is preliminary data.</text>
</comment>
<feature type="region of interest" description="Disordered" evidence="2">
    <location>
        <begin position="619"/>
        <end position="644"/>
    </location>
</feature>
<reference evidence="4 5" key="1">
    <citation type="submission" date="2017-08" db="EMBL/GenBank/DDBJ databases">
        <title>Acidophilic green algal genome provides insights into adaptation to an acidic environment.</title>
        <authorList>
            <person name="Hirooka S."/>
            <person name="Hirose Y."/>
            <person name="Kanesaki Y."/>
            <person name="Higuchi S."/>
            <person name="Fujiwara T."/>
            <person name="Onuma R."/>
            <person name="Era A."/>
            <person name="Ohbayashi R."/>
            <person name="Uzuka A."/>
            <person name="Nozaki H."/>
            <person name="Yoshikawa H."/>
            <person name="Miyagishima S.Y."/>
        </authorList>
    </citation>
    <scope>NUCLEOTIDE SEQUENCE [LARGE SCALE GENOMIC DNA]</scope>
    <source>
        <strain evidence="4 5">NIES-2499</strain>
    </source>
</reference>
<dbReference type="AlphaFoldDB" id="A0A250X8A7"/>
<feature type="compositionally biased region" description="Low complexity" evidence="2">
    <location>
        <begin position="724"/>
        <end position="733"/>
    </location>
</feature>
<dbReference type="STRING" id="1157962.A0A250X8A7"/>
<evidence type="ECO:0000313" key="4">
    <source>
        <dbReference type="EMBL" id="GAX79159.1"/>
    </source>
</evidence>
<proteinExistence type="predicted"/>
<dbReference type="PROSITE" id="PS00018">
    <property type="entry name" value="EF_HAND_1"/>
    <property type="match status" value="2"/>
</dbReference>
<feature type="compositionally biased region" description="Polar residues" evidence="2">
    <location>
        <begin position="801"/>
        <end position="842"/>
    </location>
</feature>
<dbReference type="OrthoDB" id="531745at2759"/>
<sequence>MQRIVELIPGSPAAKLRQLSLELGLLRKDPDARSISIPSHVCGISLKFFEEIADTMNIINEEYSSRNYLSKGATTAVTMQRMVIPLGTRLWDLVPQEHLGIPQYYVVHAWSGSFQDLVTSLHRELSPDAEATSPGSLRPNMPGSAVGQPSLLSKDILDTKADPRSSIYIWLDLFAVNHSITQKATSVAAYLVEEAQSICSKGTILVLDRRLCALNRMWCMFEVMVALRHYGQTKFRMAMPGGLPILVFEQMYEKFDAIDVCKTDSSHDRDQAEVMANVRGSWGLQRSNRELSEGLTHGLFYRLRWGGRPEDSAALAMILLKKKELFLLQMHLSNVFKRDDENMIQEIFDTYDGDGSGSIEEDELVEGLKAIGGFSTSDSMTIFRQIDADGGGNITMEEFTTWWMSAEGRKVAESMKQQRLDDFTMFGLFKNLDMLDSFLEKLRLTEHLIQFRDIAARMESSRKRPWELLKPPPMRGAVTDALLSVAEWNRARNYKSASTAMYDLLMRNTEVLPFHPTTLQRPDSPTTPLETIQLLALYIANFARLLKHHRKKYKLETRYATCTVAILLEGWDALAMFGGSTKFIHDANTVFERSTNPKGLKKVTHNQLELAHHMVRMCDESKQRTSQPQDVDEPPSGTSSQILLSYPFHSVSDLRTRLIKEGLERVALMPSHQPAQSSLVGQQGVAGKKEGGGEQTTPKKTKHDGKEGVQTDTAGGGGDESDSEASNSESSTSQDYTVSPRMSFLAQESFTEPLRTMVETLGLLGVNGRPNTAPFMNSSDDGTSSRQISQDGNNAGYGLDSRNQASSTLPQSKNSTSWRPTTAPTSSNLTAPARQLQTSMTLRGNVVARPPQVAEGRTAPNEDKSHHRPYTTYRITTTYESAPNVSQHLSPQVSAAEWLSKAKHALMQRTALAMNRTALISTDHAPGAAESKKMFQRKSAMSLRRTPEDIRSERASRSAARSGRSGNAFRGQQPGGDSGGEDVTKSLYGAEMNINTLLPNISAHAPGR</sequence>
<dbReference type="Proteomes" id="UP000232323">
    <property type="component" value="Unassembled WGS sequence"/>
</dbReference>
<dbReference type="CDD" id="cd00051">
    <property type="entry name" value="EFh"/>
    <property type="match status" value="1"/>
</dbReference>
<feature type="domain" description="EF-hand" evidence="3">
    <location>
        <begin position="382"/>
        <end position="409"/>
    </location>
</feature>
<dbReference type="InterPro" id="IPR018247">
    <property type="entry name" value="EF_Hand_1_Ca_BS"/>
</dbReference>
<dbReference type="PROSITE" id="PS50222">
    <property type="entry name" value="EF_HAND_2"/>
    <property type="match status" value="2"/>
</dbReference>
<evidence type="ECO:0000259" key="3">
    <source>
        <dbReference type="PROSITE" id="PS50222"/>
    </source>
</evidence>
<dbReference type="SUPFAM" id="SSF47473">
    <property type="entry name" value="EF-hand"/>
    <property type="match status" value="1"/>
</dbReference>
<keyword evidence="5" id="KW-1185">Reference proteome</keyword>
<feature type="compositionally biased region" description="Polar residues" evidence="2">
    <location>
        <begin position="774"/>
        <end position="793"/>
    </location>
</feature>
<evidence type="ECO:0000256" key="2">
    <source>
        <dbReference type="SAM" id="MobiDB-lite"/>
    </source>
</evidence>
<dbReference type="InterPro" id="IPR011992">
    <property type="entry name" value="EF-hand-dom_pair"/>
</dbReference>
<dbReference type="Pfam" id="PF13499">
    <property type="entry name" value="EF-hand_7"/>
    <property type="match status" value="1"/>
</dbReference>
<feature type="compositionally biased region" description="Basic and acidic residues" evidence="2">
    <location>
        <begin position="945"/>
        <end position="956"/>
    </location>
</feature>
<keyword evidence="1" id="KW-0106">Calcium</keyword>
<dbReference type="GO" id="GO:0005509">
    <property type="term" value="F:calcium ion binding"/>
    <property type="evidence" value="ECO:0007669"/>
    <property type="project" value="InterPro"/>
</dbReference>
<dbReference type="Gene3D" id="1.10.238.10">
    <property type="entry name" value="EF-hand"/>
    <property type="match status" value="1"/>
</dbReference>
<dbReference type="EMBL" id="BEGY01000039">
    <property type="protein sequence ID" value="GAX79159.1"/>
    <property type="molecule type" value="Genomic_DNA"/>
</dbReference>
<organism evidence="4 5">
    <name type="scientific">Chlamydomonas eustigma</name>
    <dbReference type="NCBI Taxonomy" id="1157962"/>
    <lineage>
        <taxon>Eukaryota</taxon>
        <taxon>Viridiplantae</taxon>
        <taxon>Chlorophyta</taxon>
        <taxon>core chlorophytes</taxon>
        <taxon>Chlorophyceae</taxon>
        <taxon>CS clade</taxon>
        <taxon>Chlamydomonadales</taxon>
        <taxon>Chlamydomonadaceae</taxon>
        <taxon>Chlamydomonas</taxon>
    </lineage>
</organism>